<comment type="caution">
    <text evidence="2">The sequence shown here is derived from an EMBL/GenBank/DDBJ whole genome shotgun (WGS) entry which is preliminary data.</text>
</comment>
<feature type="region of interest" description="Disordered" evidence="1">
    <location>
        <begin position="1"/>
        <end position="163"/>
    </location>
</feature>
<accession>A0A8S4MNJ7</accession>
<dbReference type="OrthoDB" id="10116109at2759"/>
<sequence>MSGQAEPGYTALTVPGSGEPAPPRQPPSVHQGRLSTCADEEHVDGNSPDEEATSSNRTEGDESSTDEASAADARRHYYVNTADKSPDCGLTARQGYVPLSGQAKPGRTALTGPYGRQTSGPPHPPRSSHQCSNGGEEHVYENNPDEGAAPSHRNEEADSSSDNVCARDVRRHVYLHQTVEKSKASNRGFCDAIYTNRHCIATTVAIVALVSAQVFMMVNIDARFNKQDARLQNVDERVNISVAVAMISNLGVLERRLHEIKFLRWTTRVTWTSWPEGNGWVPWKGWDTWARGALPGWLGRSGQSGQWALPGWLGRSGQWVLPGWLGRSGQWVLPEKMGHLGRKEQLDPQEMTGHLDRSGQLFLPGKLGHLDRSGQWALPGRLGVLGPMGQWVLPGRMGHLGPWARLGRLTSLHDGKTHGSTVYSSELGYPD</sequence>
<name>A0A8S4MNJ7_BRALA</name>
<evidence type="ECO:0000256" key="1">
    <source>
        <dbReference type="SAM" id="MobiDB-lite"/>
    </source>
</evidence>
<dbReference type="Proteomes" id="UP000838412">
    <property type="component" value="Unassembled WGS sequence"/>
</dbReference>
<organism evidence="2 3">
    <name type="scientific">Branchiostoma lanceolatum</name>
    <name type="common">Common lancelet</name>
    <name type="synonym">Amphioxus lanceolatum</name>
    <dbReference type="NCBI Taxonomy" id="7740"/>
    <lineage>
        <taxon>Eukaryota</taxon>
        <taxon>Metazoa</taxon>
        <taxon>Chordata</taxon>
        <taxon>Cephalochordata</taxon>
        <taxon>Leptocardii</taxon>
        <taxon>Amphioxiformes</taxon>
        <taxon>Branchiostomatidae</taxon>
        <taxon>Branchiostoma</taxon>
    </lineage>
</organism>
<proteinExistence type="predicted"/>
<gene>
    <name evidence="2" type="primary">Hypp9656</name>
    <name evidence="2" type="ORF">BLAG_LOCUS26257</name>
</gene>
<evidence type="ECO:0000313" key="2">
    <source>
        <dbReference type="EMBL" id="CAH1277487.1"/>
    </source>
</evidence>
<reference evidence="2" key="1">
    <citation type="submission" date="2022-01" db="EMBL/GenBank/DDBJ databases">
        <authorList>
            <person name="Braso-Vives M."/>
        </authorList>
    </citation>
    <scope>NUCLEOTIDE SEQUENCE</scope>
</reference>
<dbReference type="EMBL" id="CAKMNS010000347">
    <property type="protein sequence ID" value="CAH1277487.1"/>
    <property type="molecule type" value="Genomic_DNA"/>
</dbReference>
<keyword evidence="3" id="KW-1185">Reference proteome</keyword>
<dbReference type="AlphaFoldDB" id="A0A8S4MNJ7"/>
<evidence type="ECO:0000313" key="3">
    <source>
        <dbReference type="Proteomes" id="UP000838412"/>
    </source>
</evidence>
<protein>
    <submittedName>
        <fullName evidence="2">Hypp9656 protein</fullName>
    </submittedName>
</protein>